<dbReference type="Pfam" id="PF11797">
    <property type="entry name" value="WxLIP_HBD"/>
    <property type="match status" value="1"/>
</dbReference>
<dbReference type="Pfam" id="PF06030">
    <property type="entry name" value="WxLIP_PGBD"/>
    <property type="match status" value="1"/>
</dbReference>
<feature type="signal peptide" evidence="2">
    <location>
        <begin position="1"/>
        <end position="26"/>
    </location>
</feature>
<dbReference type="InterPro" id="IPR010317">
    <property type="entry name" value="WxLIP_PGBD"/>
</dbReference>
<name>A0A3R8J7Z7_9LACO</name>
<dbReference type="EMBL" id="QWZQ01000018">
    <property type="protein sequence ID" value="RRK10577.1"/>
    <property type="molecule type" value="Genomic_DNA"/>
</dbReference>
<organism evidence="5 6">
    <name type="scientific">Lactiplantibacillus garii</name>
    <dbReference type="NCBI Taxonomy" id="2306423"/>
    <lineage>
        <taxon>Bacteria</taxon>
        <taxon>Bacillati</taxon>
        <taxon>Bacillota</taxon>
        <taxon>Bacilli</taxon>
        <taxon>Lactobacillales</taxon>
        <taxon>Lactobacillaceae</taxon>
        <taxon>Lactiplantibacillus</taxon>
    </lineage>
</organism>
<feature type="domain" description="WxL Interacting Protein peptidoglycan binding" evidence="3">
    <location>
        <begin position="37"/>
        <end position="157"/>
    </location>
</feature>
<dbReference type="RefSeq" id="WP_125072194.1">
    <property type="nucleotide sequence ID" value="NZ_QWZQ01000018.1"/>
</dbReference>
<keyword evidence="2" id="KW-0732">Signal</keyword>
<evidence type="ECO:0000259" key="3">
    <source>
        <dbReference type="Pfam" id="PF06030"/>
    </source>
</evidence>
<evidence type="ECO:0000259" key="4">
    <source>
        <dbReference type="Pfam" id="PF11797"/>
    </source>
</evidence>
<feature type="domain" description="WxL Interacting Protein host binding" evidence="4">
    <location>
        <begin position="170"/>
        <end position="304"/>
    </location>
</feature>
<accession>A0A3R8J7Z7</accession>
<keyword evidence="1" id="KW-0472">Membrane</keyword>
<dbReference type="OrthoDB" id="2365961at2"/>
<evidence type="ECO:0000313" key="5">
    <source>
        <dbReference type="EMBL" id="RRK10577.1"/>
    </source>
</evidence>
<comment type="caution">
    <text evidence="5">The sequence shown here is derived from an EMBL/GenBank/DDBJ whole genome shotgun (WGS) entry which is preliminary data.</text>
</comment>
<dbReference type="AlphaFoldDB" id="A0A3R8J7Z7"/>
<evidence type="ECO:0000256" key="2">
    <source>
        <dbReference type="SAM" id="SignalP"/>
    </source>
</evidence>
<gene>
    <name evidence="5" type="ORF">D1831_06865</name>
</gene>
<protein>
    <submittedName>
        <fullName evidence="5">DUF916 and DUF3324 domain-containing protein</fullName>
    </submittedName>
</protein>
<dbReference type="InterPro" id="IPR021759">
    <property type="entry name" value="WxLIP_HBD"/>
</dbReference>
<keyword evidence="6" id="KW-1185">Reference proteome</keyword>
<keyword evidence="1" id="KW-0812">Transmembrane</keyword>
<sequence length="355" mass="40259">MVMRKLWLTIVALVGTSLWWADTVQAAGPSVQSEIGFSVAAKQASNQINHHVSFFDLKMAPGQRETLQTTIYNTTDHEITVEHAVHTAYTNPSGELEYITPAKKYDPSLKYRLDQLTHIDGEHKVTVPAHGERVVSATLTMPGSDFHGTLLGGWYFKRINDKVTGEVKGATNIKNEYSYNIAIMCQLGENPAPQMKLGTVHAGLFHYHQGIIVNLRNVTAVLIPALKLKTVISNRDTGTIVKSASQKRVYMAPNSGYQDSLLLRSQPLRAGRYHLKLDATNHDHHWHFERDFTITDDDAHKFNQKSVDIKPDKTWLFMLLSSLATLLLVVIIWGVWLWWHRRKERRTMQVGEKNE</sequence>
<keyword evidence="1" id="KW-1133">Transmembrane helix</keyword>
<evidence type="ECO:0000313" key="6">
    <source>
        <dbReference type="Proteomes" id="UP000283633"/>
    </source>
</evidence>
<proteinExistence type="predicted"/>
<dbReference type="Proteomes" id="UP000283633">
    <property type="component" value="Unassembled WGS sequence"/>
</dbReference>
<feature type="transmembrane region" description="Helical" evidence="1">
    <location>
        <begin position="315"/>
        <end position="339"/>
    </location>
</feature>
<feature type="chain" id="PRO_5018668583" evidence="2">
    <location>
        <begin position="27"/>
        <end position="355"/>
    </location>
</feature>
<reference evidence="5 6" key="1">
    <citation type="submission" date="2018-08" db="EMBL/GenBank/DDBJ databases">
        <title>Genome Lactobacillus garii FI11369.</title>
        <authorList>
            <person name="Diaz M."/>
            <person name="Narbad A."/>
        </authorList>
    </citation>
    <scope>NUCLEOTIDE SEQUENCE [LARGE SCALE GENOMIC DNA]</scope>
    <source>
        <strain evidence="5 6">FI11369</strain>
    </source>
</reference>
<evidence type="ECO:0000256" key="1">
    <source>
        <dbReference type="SAM" id="Phobius"/>
    </source>
</evidence>